<dbReference type="InterPro" id="IPR032675">
    <property type="entry name" value="LRR_dom_sf"/>
</dbReference>
<evidence type="ECO:0000313" key="8">
    <source>
        <dbReference type="Proteomes" id="UP000015105"/>
    </source>
</evidence>
<name>A0A453M3V3_AEGTS</name>
<keyword evidence="8" id="KW-1185">Reference proteome</keyword>
<dbReference type="Gramene" id="AET5Gv21032000.1">
    <property type="protein sequence ID" value="AET5Gv21032000.1"/>
    <property type="gene ID" value="AET5Gv21032000"/>
</dbReference>
<keyword evidence="3" id="KW-0472">Membrane</keyword>
<dbReference type="STRING" id="200361.A0A453M3V3"/>
<evidence type="ECO:0000313" key="7">
    <source>
        <dbReference type="EnsemblPlants" id="AET5Gv21032000.1"/>
    </source>
</evidence>
<dbReference type="GO" id="GO:0043531">
    <property type="term" value="F:ADP binding"/>
    <property type="evidence" value="ECO:0007669"/>
    <property type="project" value="InterPro"/>
</dbReference>
<dbReference type="InterPro" id="IPR058922">
    <property type="entry name" value="WHD_DRP"/>
</dbReference>
<dbReference type="SUPFAM" id="SSF52540">
    <property type="entry name" value="P-loop containing nucleoside triphosphate hydrolases"/>
    <property type="match status" value="1"/>
</dbReference>
<dbReference type="EnsemblPlants" id="AET5Gv21032000.1">
    <property type="protein sequence ID" value="AET5Gv21032000.1"/>
    <property type="gene ID" value="AET5Gv21032000"/>
</dbReference>
<keyword evidence="3" id="KW-1133">Transmembrane helix</keyword>
<dbReference type="Pfam" id="PF25019">
    <property type="entry name" value="LRR_R13L1-DRL21"/>
    <property type="match status" value="1"/>
</dbReference>
<dbReference type="PANTHER" id="PTHR36766">
    <property type="entry name" value="PLANT BROAD-SPECTRUM MILDEW RESISTANCE PROTEIN RPW8"/>
    <property type="match status" value="1"/>
</dbReference>
<dbReference type="InterPro" id="IPR036388">
    <property type="entry name" value="WH-like_DNA-bd_sf"/>
</dbReference>
<keyword evidence="3" id="KW-0812">Transmembrane</keyword>
<dbReference type="InterPro" id="IPR002182">
    <property type="entry name" value="NB-ARC"/>
</dbReference>
<evidence type="ECO:0000256" key="3">
    <source>
        <dbReference type="SAM" id="Phobius"/>
    </source>
</evidence>
<dbReference type="InterPro" id="IPR027417">
    <property type="entry name" value="P-loop_NTPase"/>
</dbReference>
<dbReference type="InterPro" id="IPR056789">
    <property type="entry name" value="LRR_R13L1-DRL21"/>
</dbReference>
<dbReference type="Pfam" id="PF00931">
    <property type="entry name" value="NB-ARC"/>
    <property type="match status" value="1"/>
</dbReference>
<accession>A0A453M3V3</accession>
<reference evidence="7" key="3">
    <citation type="journal article" date="2017" name="Nature">
        <title>Genome sequence of the progenitor of the wheat D genome Aegilops tauschii.</title>
        <authorList>
            <person name="Luo M.C."/>
            <person name="Gu Y.Q."/>
            <person name="Puiu D."/>
            <person name="Wang H."/>
            <person name="Twardziok S.O."/>
            <person name="Deal K.R."/>
            <person name="Huo N."/>
            <person name="Zhu T."/>
            <person name="Wang L."/>
            <person name="Wang Y."/>
            <person name="McGuire P.E."/>
            <person name="Liu S."/>
            <person name="Long H."/>
            <person name="Ramasamy R.K."/>
            <person name="Rodriguez J.C."/>
            <person name="Van S.L."/>
            <person name="Yuan L."/>
            <person name="Wang Z."/>
            <person name="Xia Z."/>
            <person name="Xiao L."/>
            <person name="Anderson O.D."/>
            <person name="Ouyang S."/>
            <person name="Liang Y."/>
            <person name="Zimin A.V."/>
            <person name="Pertea G."/>
            <person name="Qi P."/>
            <person name="Bennetzen J.L."/>
            <person name="Dai X."/>
            <person name="Dawson M.W."/>
            <person name="Muller H.G."/>
            <person name="Kugler K."/>
            <person name="Rivarola-Duarte L."/>
            <person name="Spannagl M."/>
            <person name="Mayer K.F.X."/>
            <person name="Lu F.H."/>
            <person name="Bevan M.W."/>
            <person name="Leroy P."/>
            <person name="Li P."/>
            <person name="You F.M."/>
            <person name="Sun Q."/>
            <person name="Liu Z."/>
            <person name="Lyons E."/>
            <person name="Wicker T."/>
            <person name="Salzberg S.L."/>
            <person name="Devos K.M."/>
            <person name="Dvorak J."/>
        </authorList>
    </citation>
    <scope>NUCLEOTIDE SEQUENCE [LARGE SCALE GENOMIC DNA]</scope>
    <source>
        <strain evidence="7">cv. AL8/78</strain>
    </source>
</reference>
<reference evidence="8" key="2">
    <citation type="journal article" date="2017" name="Nat. Plants">
        <title>The Aegilops tauschii genome reveals multiple impacts of transposons.</title>
        <authorList>
            <person name="Zhao G."/>
            <person name="Zou C."/>
            <person name="Li K."/>
            <person name="Wang K."/>
            <person name="Li T."/>
            <person name="Gao L."/>
            <person name="Zhang X."/>
            <person name="Wang H."/>
            <person name="Yang Z."/>
            <person name="Liu X."/>
            <person name="Jiang W."/>
            <person name="Mao L."/>
            <person name="Kong X."/>
            <person name="Jiao Y."/>
            <person name="Jia J."/>
        </authorList>
    </citation>
    <scope>NUCLEOTIDE SEQUENCE [LARGE SCALE GENOMIC DNA]</scope>
    <source>
        <strain evidence="8">cv. AL8/78</strain>
    </source>
</reference>
<dbReference type="Gene3D" id="1.10.10.10">
    <property type="entry name" value="Winged helix-like DNA-binding domain superfamily/Winged helix DNA-binding domain"/>
    <property type="match status" value="1"/>
</dbReference>
<feature type="transmembrane region" description="Helical" evidence="3">
    <location>
        <begin position="85"/>
        <end position="107"/>
    </location>
</feature>
<keyword evidence="2" id="KW-0611">Plant defense</keyword>
<feature type="domain" description="R13L1/DRL21-like LRR repeat region" evidence="6">
    <location>
        <begin position="951"/>
        <end position="1066"/>
    </location>
</feature>
<organism evidence="7 8">
    <name type="scientific">Aegilops tauschii subsp. strangulata</name>
    <name type="common">Goatgrass</name>
    <dbReference type="NCBI Taxonomy" id="200361"/>
    <lineage>
        <taxon>Eukaryota</taxon>
        <taxon>Viridiplantae</taxon>
        <taxon>Streptophyta</taxon>
        <taxon>Embryophyta</taxon>
        <taxon>Tracheophyta</taxon>
        <taxon>Spermatophyta</taxon>
        <taxon>Magnoliopsida</taxon>
        <taxon>Liliopsida</taxon>
        <taxon>Poales</taxon>
        <taxon>Poaceae</taxon>
        <taxon>BOP clade</taxon>
        <taxon>Pooideae</taxon>
        <taxon>Triticodae</taxon>
        <taxon>Triticeae</taxon>
        <taxon>Triticinae</taxon>
        <taxon>Aegilops</taxon>
    </lineage>
</organism>
<evidence type="ECO:0000259" key="6">
    <source>
        <dbReference type="Pfam" id="PF25019"/>
    </source>
</evidence>
<dbReference type="AlphaFoldDB" id="A0A453M3V3"/>
<dbReference type="Gene3D" id="3.80.10.10">
    <property type="entry name" value="Ribonuclease Inhibitor"/>
    <property type="match status" value="1"/>
</dbReference>
<reference evidence="7" key="4">
    <citation type="submission" date="2019-03" db="UniProtKB">
        <authorList>
            <consortium name="EnsemblPlants"/>
        </authorList>
    </citation>
    <scope>IDENTIFICATION</scope>
</reference>
<feature type="domain" description="Disease resistance protein winged helix" evidence="5">
    <location>
        <begin position="691"/>
        <end position="765"/>
    </location>
</feature>
<evidence type="ECO:0000259" key="4">
    <source>
        <dbReference type="Pfam" id="PF00931"/>
    </source>
</evidence>
<dbReference type="GO" id="GO:0006952">
    <property type="term" value="P:defense response"/>
    <property type="evidence" value="ECO:0007669"/>
    <property type="project" value="UniProtKB-KW"/>
</dbReference>
<sequence>SSLYLSRLDSAVCGTGSKDKIPFRFGLCSSYAARSDSLFFHAQFSARVSRRQGYITVQWSTDHGSFFTPGLPLVSFSKSIASMGAFVNGLAVAAVGWWLAPVITFLLNKLLAYLYDASQDFIDMRSGTMPRLRFTLGEVMEQRMLIKLSKKESDVTTKLSGLDSLLKKLKDALYEAEDILDLVDYHRIEKEVGKAGSSTWLQWCWQRLCDITREKSAWLLQRAKQSLCWLRGCLHIAGDTSAPLLQWVHERFCWLWPWVRVAGQRTAPLLQLAKKGLCWLWGCVTGPGELLPSASAPSTSLVQRISSCCSCIFHWLTTKTTRAIEGARYYRDWSLDELGFTRYQQAVVMESNCIMMGPLYILLKKNMKKVEKLIDEAQEIFTLKNKVQETIGQANQQRRNKLGTLTADVSTGDRQKTTAYPVGKITGRDNICQDIRTMLHASKSDVVGIYGIAGSGKTTLAQYVCNAMKEEEGEKEERKHHFHLFMWIHVTQKFSVHAIFSEMLEAASGKKAEYASLDVMQKKLEHELSTKRFLLVLDDVWCNKDADDQNLQQLIFPLKFGLEGSKILATSRNKGAFAALSPEVTYTSVPIPDLNDEDFREMFMYYALGSSGLLDPMLGELEEIGAEIAKKLKRLPLAARTVGGQLRRKQDVWFWRSVQVRDLLNETTGALWWSYQQFDEHVRQCFAYCSIFSRRHHFKRDELVQFWMAGAFIETTNVAQDLYDVGQNYFDELLSASFLQLGERQVEFGCEVDYFTIHDLLHDLAEEAARGDCFRIEEGVTEEVPPDVRHLFVESCDIKMLTEKIYELQNLRTLIIDCYINIGSRDEKVFERMFRRLKKLRVLVLHLAAGDGNIISLPACIGLLKHLRYFGFNVSGRATIIMPNSVTKLYHIQVLDNFSSGGVVFTGSKNISQLINLRCICSMENFPDIGRLKWLRKLVRFSVSKTQGYELRQLKDLSKLAGALSITGLENVQSKEESIEASLAHKDRLRELKLSWKDTSCSPEVEAEVLEGLCPPKYLERLEVWNYHGSKYPDWMVGQQNGGPKHLRNLWLHSCCRLEQAPQLFEVFLHLRWFRLYFSNWHSLPDNMERLASLLLLDINRCPNIQSLPALPSSLERFYLRSCSEELMRSCETIGHPNWQKIQRIPDISIIRD</sequence>
<proteinExistence type="predicted"/>
<protein>
    <submittedName>
        <fullName evidence="7">Uncharacterized protein</fullName>
    </submittedName>
</protein>
<reference evidence="8" key="1">
    <citation type="journal article" date="2014" name="Science">
        <title>Ancient hybridizations among the ancestral genomes of bread wheat.</title>
        <authorList>
            <consortium name="International Wheat Genome Sequencing Consortium,"/>
            <person name="Marcussen T."/>
            <person name="Sandve S.R."/>
            <person name="Heier L."/>
            <person name="Spannagl M."/>
            <person name="Pfeifer M."/>
            <person name="Jakobsen K.S."/>
            <person name="Wulff B.B."/>
            <person name="Steuernagel B."/>
            <person name="Mayer K.F."/>
            <person name="Olsen O.A."/>
        </authorList>
    </citation>
    <scope>NUCLEOTIDE SEQUENCE [LARGE SCALE GENOMIC DNA]</scope>
    <source>
        <strain evidence="8">cv. AL8/78</strain>
    </source>
</reference>
<feature type="domain" description="NB-ARC" evidence="4">
    <location>
        <begin position="435"/>
        <end position="575"/>
    </location>
</feature>
<evidence type="ECO:0000256" key="2">
    <source>
        <dbReference type="ARBA" id="ARBA00022821"/>
    </source>
</evidence>
<evidence type="ECO:0000259" key="5">
    <source>
        <dbReference type="Pfam" id="PF23559"/>
    </source>
</evidence>
<evidence type="ECO:0000256" key="1">
    <source>
        <dbReference type="ARBA" id="ARBA00022614"/>
    </source>
</evidence>
<dbReference type="PRINTS" id="PR00364">
    <property type="entry name" value="DISEASERSIST"/>
</dbReference>
<dbReference type="Pfam" id="PF23559">
    <property type="entry name" value="WHD_DRP"/>
    <property type="match status" value="1"/>
</dbReference>
<reference evidence="7" key="5">
    <citation type="journal article" date="2021" name="G3 (Bethesda)">
        <title>Aegilops tauschii genome assembly Aet v5.0 features greater sequence contiguity and improved annotation.</title>
        <authorList>
            <person name="Wang L."/>
            <person name="Zhu T."/>
            <person name="Rodriguez J.C."/>
            <person name="Deal K.R."/>
            <person name="Dubcovsky J."/>
            <person name="McGuire P.E."/>
            <person name="Lux T."/>
            <person name="Spannagl M."/>
            <person name="Mayer K.F.X."/>
            <person name="Baldrich P."/>
            <person name="Meyers B.C."/>
            <person name="Huo N."/>
            <person name="Gu Y.Q."/>
            <person name="Zhou H."/>
            <person name="Devos K.M."/>
            <person name="Bennetzen J.L."/>
            <person name="Unver T."/>
            <person name="Budak H."/>
            <person name="Gulick P.J."/>
            <person name="Galiba G."/>
            <person name="Kalapos B."/>
            <person name="Nelson D.R."/>
            <person name="Li P."/>
            <person name="You F.M."/>
            <person name="Luo M.C."/>
            <person name="Dvorak J."/>
        </authorList>
    </citation>
    <scope>NUCLEOTIDE SEQUENCE [LARGE SCALE GENOMIC DNA]</scope>
    <source>
        <strain evidence="7">cv. AL8/78</strain>
    </source>
</reference>
<keyword evidence="1" id="KW-0433">Leucine-rich repeat</keyword>
<dbReference type="SUPFAM" id="SSF52058">
    <property type="entry name" value="L domain-like"/>
    <property type="match status" value="1"/>
</dbReference>
<dbReference type="Proteomes" id="UP000015105">
    <property type="component" value="Chromosome 5D"/>
</dbReference>
<dbReference type="Gene3D" id="3.40.50.300">
    <property type="entry name" value="P-loop containing nucleotide triphosphate hydrolases"/>
    <property type="match status" value="1"/>
</dbReference>
<dbReference type="PANTHER" id="PTHR36766:SF64">
    <property type="entry name" value="OS12G0206100 PROTEIN"/>
    <property type="match status" value="1"/>
</dbReference>